<name>A0A1J4TSM4_9BACT</name>
<evidence type="ECO:0000313" key="3">
    <source>
        <dbReference type="Proteomes" id="UP000183120"/>
    </source>
</evidence>
<proteinExistence type="predicted"/>
<evidence type="ECO:0000313" key="2">
    <source>
        <dbReference type="EMBL" id="OIO13637.1"/>
    </source>
</evidence>
<keyword evidence="1" id="KW-0472">Membrane</keyword>
<organism evidence="2 3">
    <name type="scientific">Candidatus Gottesmanbacteria bacterium CG1_02_37_22</name>
    <dbReference type="NCBI Taxonomy" id="1805209"/>
    <lineage>
        <taxon>Bacteria</taxon>
        <taxon>Candidatus Gottesmaniibacteriota</taxon>
    </lineage>
</organism>
<protein>
    <submittedName>
        <fullName evidence="2">Uncharacterized protein</fullName>
    </submittedName>
</protein>
<sequence length="88" mass="10042">MKTDISKSDKPMIYRIPKAVLNTATRIRLFQCVGIPTLLVIARGMVRHKEKNIQRKLKSHGFFIEYLADNLPMTETKANAKEAIQAKT</sequence>
<gene>
    <name evidence="2" type="ORF">AUJ73_03475</name>
</gene>
<dbReference type="AlphaFoldDB" id="A0A1J4TSM4"/>
<dbReference type="Proteomes" id="UP000183120">
    <property type="component" value="Unassembled WGS sequence"/>
</dbReference>
<keyword evidence="1" id="KW-1133">Transmembrane helix</keyword>
<accession>A0A1J4TSM4</accession>
<evidence type="ECO:0000256" key="1">
    <source>
        <dbReference type="SAM" id="Phobius"/>
    </source>
</evidence>
<feature type="transmembrane region" description="Helical" evidence="1">
    <location>
        <begin position="27"/>
        <end position="46"/>
    </location>
</feature>
<comment type="caution">
    <text evidence="2">The sequence shown here is derived from an EMBL/GenBank/DDBJ whole genome shotgun (WGS) entry which is preliminary data.</text>
</comment>
<reference evidence="2 3" key="1">
    <citation type="journal article" date="2016" name="Environ. Microbiol.">
        <title>Genomic resolution of a cold subsurface aquifer community provides metabolic insights for novel microbes adapted to high CO concentrations.</title>
        <authorList>
            <person name="Probst A.J."/>
            <person name="Castelle C.J."/>
            <person name="Singh A."/>
            <person name="Brown C.T."/>
            <person name="Anantharaman K."/>
            <person name="Sharon I."/>
            <person name="Hug L.A."/>
            <person name="Burstein D."/>
            <person name="Emerson J.B."/>
            <person name="Thomas B.C."/>
            <person name="Banfield J.F."/>
        </authorList>
    </citation>
    <scope>NUCLEOTIDE SEQUENCE [LARGE SCALE GENOMIC DNA]</scope>
    <source>
        <strain evidence="2">CG1_02_37_22</strain>
    </source>
</reference>
<dbReference type="EMBL" id="MNUY01000053">
    <property type="protein sequence ID" value="OIO13637.1"/>
    <property type="molecule type" value="Genomic_DNA"/>
</dbReference>
<keyword evidence="1" id="KW-0812">Transmembrane</keyword>